<dbReference type="Pfam" id="PF03732">
    <property type="entry name" value="Retrotrans_gag"/>
    <property type="match status" value="1"/>
</dbReference>
<dbReference type="Gene3D" id="2.40.70.10">
    <property type="entry name" value="Acid Proteases"/>
    <property type="match status" value="1"/>
</dbReference>
<feature type="compositionally biased region" description="Basic and acidic residues" evidence="1">
    <location>
        <begin position="1"/>
        <end position="13"/>
    </location>
</feature>
<reference evidence="3" key="1">
    <citation type="journal article" date="2022" name="Plant J.">
        <title>Strategies of tolerance reflected in two North American maple genomes.</title>
        <authorList>
            <person name="McEvoy S.L."/>
            <person name="Sezen U.U."/>
            <person name="Trouern-Trend A."/>
            <person name="McMahon S.M."/>
            <person name="Schaberg P.G."/>
            <person name="Yang J."/>
            <person name="Wegrzyn J.L."/>
            <person name="Swenson N.G."/>
        </authorList>
    </citation>
    <scope>NUCLEOTIDE SEQUENCE</scope>
    <source>
        <strain evidence="3">NS2018</strain>
    </source>
</reference>
<dbReference type="CDD" id="cd00303">
    <property type="entry name" value="retropepsin_like"/>
    <property type="match status" value="1"/>
</dbReference>
<protein>
    <recommendedName>
        <fullName evidence="2">Retrotransposon gag domain-containing protein</fullName>
    </recommendedName>
</protein>
<feature type="compositionally biased region" description="Pro residues" evidence="1">
    <location>
        <begin position="234"/>
        <end position="248"/>
    </location>
</feature>
<dbReference type="Proteomes" id="UP001168877">
    <property type="component" value="Unassembled WGS sequence"/>
</dbReference>
<reference evidence="3" key="2">
    <citation type="submission" date="2023-06" db="EMBL/GenBank/DDBJ databases">
        <authorList>
            <person name="Swenson N.G."/>
            <person name="Wegrzyn J.L."/>
            <person name="Mcevoy S.L."/>
        </authorList>
    </citation>
    <scope>NUCLEOTIDE SEQUENCE</scope>
    <source>
        <strain evidence="3">NS2018</strain>
        <tissue evidence="3">Leaf</tissue>
    </source>
</reference>
<feature type="domain" description="Retrotransposon gag" evidence="2">
    <location>
        <begin position="80"/>
        <end position="171"/>
    </location>
</feature>
<name>A0AA39SUI0_ACESA</name>
<dbReference type="EMBL" id="JAUESC010000002">
    <property type="protein sequence ID" value="KAK0604906.1"/>
    <property type="molecule type" value="Genomic_DNA"/>
</dbReference>
<dbReference type="InterPro" id="IPR005162">
    <property type="entry name" value="Retrotrans_gag_dom"/>
</dbReference>
<sequence>MAKMAKELEELKKGKQQGTRKNPLGEMNAPFSRRIREADLPPKFKMPTEKYSRSEDPVSHMESFVHQMEIQNATRSAMCRMFPLTLTDCAKTWLRKLPLGSVDSFTKLTTDFCAQFQGIKPRPKDPVLLQYVIQERDETLRSYVEKFHKEVIQMGVFTEEETLANFRRNLWADRFFWSFAKHPPETYQEAYDRALEQVDIDEQLRIKVEHNEARTSKRSKKESPKPALVRRVQNPPPNRSTYRLPPPQYRERYPTRRTPPRATPPLRKYCDFHEDVGHNTSECYSLRNLIESLVRGGLLTEFLQQVRDSIKIGKEVQKEMRDAKEKRKDEGKDLMQQIHVIHTISGGSTLARTSNNSRKNHARKIPKLATGQDVFRVSRGSRKYPRSAQIIFTKDDAYNTVQPHDDPMVITVQVANCRVHRILVDTGSSVDILFKGALEKLNLKNSCYNSCTTPLYGFTGNSVMPIGTHILPVIIGEAPLQQNIMTEFIVVDTPSAYNAILGRPFLSGIRGVLSIYHNVLKFPIGTEVGEVRGDQQTART</sequence>
<dbReference type="PANTHER" id="PTHR33240">
    <property type="entry name" value="OS08G0508500 PROTEIN"/>
    <property type="match status" value="1"/>
</dbReference>
<keyword evidence="4" id="KW-1185">Reference proteome</keyword>
<dbReference type="InterPro" id="IPR021109">
    <property type="entry name" value="Peptidase_aspartic_dom_sf"/>
</dbReference>
<feature type="region of interest" description="Disordered" evidence="1">
    <location>
        <begin position="209"/>
        <end position="266"/>
    </location>
</feature>
<dbReference type="AlphaFoldDB" id="A0AA39SUI0"/>
<proteinExistence type="predicted"/>
<evidence type="ECO:0000256" key="1">
    <source>
        <dbReference type="SAM" id="MobiDB-lite"/>
    </source>
</evidence>
<evidence type="ECO:0000313" key="4">
    <source>
        <dbReference type="Proteomes" id="UP001168877"/>
    </source>
</evidence>
<comment type="caution">
    <text evidence="3">The sequence shown here is derived from an EMBL/GenBank/DDBJ whole genome shotgun (WGS) entry which is preliminary data.</text>
</comment>
<gene>
    <name evidence="3" type="ORF">LWI29_020730</name>
</gene>
<evidence type="ECO:0000259" key="2">
    <source>
        <dbReference type="Pfam" id="PF03732"/>
    </source>
</evidence>
<feature type="region of interest" description="Disordered" evidence="1">
    <location>
        <begin position="1"/>
        <end position="39"/>
    </location>
</feature>
<dbReference type="PANTHER" id="PTHR33240:SF15">
    <property type="entry name" value="GAG-PRO-LIKE PROTEIN"/>
    <property type="match status" value="1"/>
</dbReference>
<dbReference type="SUPFAM" id="SSF50630">
    <property type="entry name" value="Acid proteases"/>
    <property type="match status" value="1"/>
</dbReference>
<accession>A0AA39SUI0</accession>
<organism evidence="3 4">
    <name type="scientific">Acer saccharum</name>
    <name type="common">Sugar maple</name>
    <dbReference type="NCBI Taxonomy" id="4024"/>
    <lineage>
        <taxon>Eukaryota</taxon>
        <taxon>Viridiplantae</taxon>
        <taxon>Streptophyta</taxon>
        <taxon>Embryophyta</taxon>
        <taxon>Tracheophyta</taxon>
        <taxon>Spermatophyta</taxon>
        <taxon>Magnoliopsida</taxon>
        <taxon>eudicotyledons</taxon>
        <taxon>Gunneridae</taxon>
        <taxon>Pentapetalae</taxon>
        <taxon>rosids</taxon>
        <taxon>malvids</taxon>
        <taxon>Sapindales</taxon>
        <taxon>Sapindaceae</taxon>
        <taxon>Hippocastanoideae</taxon>
        <taxon>Acereae</taxon>
        <taxon>Acer</taxon>
    </lineage>
</organism>
<evidence type="ECO:0000313" key="3">
    <source>
        <dbReference type="EMBL" id="KAK0604906.1"/>
    </source>
</evidence>